<protein>
    <submittedName>
        <fullName evidence="1">Uncharacterized protein</fullName>
    </submittedName>
</protein>
<dbReference type="OrthoDB" id="10492965at2759"/>
<evidence type="ECO:0000313" key="2">
    <source>
        <dbReference type="Proteomes" id="UP000037035"/>
    </source>
</evidence>
<dbReference type="EMBL" id="LAVV01014160">
    <property type="protein sequence ID" value="KNZ44993.1"/>
    <property type="molecule type" value="Genomic_DNA"/>
</dbReference>
<reference evidence="1 2" key="1">
    <citation type="submission" date="2015-08" db="EMBL/GenBank/DDBJ databases">
        <title>Next Generation Sequencing and Analysis of the Genome of Puccinia sorghi L Schw, the Causal Agent of Maize Common Rust.</title>
        <authorList>
            <person name="Rochi L."/>
            <person name="Burguener G."/>
            <person name="Darino M."/>
            <person name="Turjanski A."/>
            <person name="Kreff E."/>
            <person name="Dieguez M.J."/>
            <person name="Sacco F."/>
        </authorList>
    </citation>
    <scope>NUCLEOTIDE SEQUENCE [LARGE SCALE GENOMIC DNA]</scope>
    <source>
        <strain evidence="1 2">RO10H11247</strain>
    </source>
</reference>
<dbReference type="Proteomes" id="UP000037035">
    <property type="component" value="Unassembled WGS sequence"/>
</dbReference>
<gene>
    <name evidence="1" type="ORF">VP01_85g8</name>
</gene>
<name>A0A0L6U8X2_9BASI</name>
<dbReference type="AlphaFoldDB" id="A0A0L6U8X2"/>
<evidence type="ECO:0000313" key="1">
    <source>
        <dbReference type="EMBL" id="KNZ44993.1"/>
    </source>
</evidence>
<organism evidence="1 2">
    <name type="scientific">Puccinia sorghi</name>
    <dbReference type="NCBI Taxonomy" id="27349"/>
    <lineage>
        <taxon>Eukaryota</taxon>
        <taxon>Fungi</taxon>
        <taxon>Dikarya</taxon>
        <taxon>Basidiomycota</taxon>
        <taxon>Pucciniomycotina</taxon>
        <taxon>Pucciniomycetes</taxon>
        <taxon>Pucciniales</taxon>
        <taxon>Pucciniaceae</taxon>
        <taxon>Puccinia</taxon>
    </lineage>
</organism>
<dbReference type="VEuPathDB" id="FungiDB:VP01_85g8"/>
<proteinExistence type="predicted"/>
<accession>A0A0L6U8X2</accession>
<sequence>MVYQSYTPATKISAICISSKGFSQVFICNALGYSISQQFFKQWADLFKQRK</sequence>
<keyword evidence="2" id="KW-1185">Reference proteome</keyword>
<comment type="caution">
    <text evidence="1">The sequence shown here is derived from an EMBL/GenBank/DDBJ whole genome shotgun (WGS) entry which is preliminary data.</text>
</comment>